<feature type="transmembrane region" description="Helical" evidence="11">
    <location>
        <begin position="91"/>
        <end position="115"/>
    </location>
</feature>
<keyword evidence="7" id="KW-0378">Hydrolase</keyword>
<evidence type="ECO:0000256" key="8">
    <source>
        <dbReference type="ARBA" id="ARBA00022946"/>
    </source>
</evidence>
<dbReference type="AlphaFoldDB" id="T0ZD36"/>
<keyword evidence="10 11" id="KW-0472">Membrane</keyword>
<evidence type="ECO:0000256" key="1">
    <source>
        <dbReference type="ARBA" id="ARBA00004141"/>
    </source>
</evidence>
<keyword evidence="6 11" id="KW-0812">Transmembrane</keyword>
<evidence type="ECO:0000256" key="9">
    <source>
        <dbReference type="ARBA" id="ARBA00022989"/>
    </source>
</evidence>
<dbReference type="EMBL" id="AUZY01009379">
    <property type="protein sequence ID" value="EQD42137.1"/>
    <property type="molecule type" value="Genomic_DNA"/>
</dbReference>
<protein>
    <submittedName>
        <fullName evidence="13">Peptidase, M50 family protein</fullName>
    </submittedName>
</protein>
<evidence type="ECO:0000256" key="2">
    <source>
        <dbReference type="ARBA" id="ARBA00004229"/>
    </source>
</evidence>
<dbReference type="InterPro" id="IPR044838">
    <property type="entry name" value="EGY1-like"/>
</dbReference>
<comment type="subcellular location">
    <subcellularLocation>
        <location evidence="1">Membrane</location>
        <topology evidence="1">Multi-pass membrane protein</topology>
    </subcellularLocation>
    <subcellularLocation>
        <location evidence="2">Plastid</location>
        <location evidence="2">Chloroplast</location>
    </subcellularLocation>
</comment>
<dbReference type="PANTHER" id="PTHR31412">
    <property type="entry name" value="ZINC METALLOPROTEASE EGY1"/>
    <property type="match status" value="1"/>
</dbReference>
<evidence type="ECO:0000256" key="11">
    <source>
        <dbReference type="SAM" id="Phobius"/>
    </source>
</evidence>
<evidence type="ECO:0000256" key="4">
    <source>
        <dbReference type="ARBA" id="ARBA00022640"/>
    </source>
</evidence>
<name>T0ZD36_9ZZZZ</name>
<dbReference type="PANTHER" id="PTHR31412:SF0">
    <property type="entry name" value="ZINC METALLOPROTEASE EGY1, CHLOROPLASTIC-RELATED"/>
    <property type="match status" value="1"/>
</dbReference>
<dbReference type="InterPro" id="IPR008915">
    <property type="entry name" value="Peptidase_M50"/>
</dbReference>
<reference evidence="13" key="1">
    <citation type="submission" date="2013-08" db="EMBL/GenBank/DDBJ databases">
        <authorList>
            <person name="Mendez C."/>
            <person name="Richter M."/>
            <person name="Ferrer M."/>
            <person name="Sanchez J."/>
        </authorList>
    </citation>
    <scope>NUCLEOTIDE SEQUENCE</scope>
</reference>
<evidence type="ECO:0000256" key="5">
    <source>
        <dbReference type="ARBA" id="ARBA00022670"/>
    </source>
</evidence>
<feature type="transmembrane region" description="Helical" evidence="11">
    <location>
        <begin position="293"/>
        <end position="314"/>
    </location>
</feature>
<dbReference type="GO" id="GO:0006508">
    <property type="term" value="P:proteolysis"/>
    <property type="evidence" value="ECO:0007669"/>
    <property type="project" value="UniProtKB-KW"/>
</dbReference>
<feature type="transmembrane region" description="Helical" evidence="11">
    <location>
        <begin position="163"/>
        <end position="181"/>
    </location>
</feature>
<feature type="transmembrane region" description="Helical" evidence="11">
    <location>
        <begin position="260"/>
        <end position="281"/>
    </location>
</feature>
<evidence type="ECO:0000259" key="12">
    <source>
        <dbReference type="Pfam" id="PF02163"/>
    </source>
</evidence>
<accession>T0ZD36</accession>
<dbReference type="GO" id="GO:0009507">
    <property type="term" value="C:chloroplast"/>
    <property type="evidence" value="ECO:0007669"/>
    <property type="project" value="UniProtKB-SubCell"/>
</dbReference>
<evidence type="ECO:0000256" key="3">
    <source>
        <dbReference type="ARBA" id="ARBA00022528"/>
    </source>
</evidence>
<evidence type="ECO:0000313" key="13">
    <source>
        <dbReference type="EMBL" id="EQD42137.1"/>
    </source>
</evidence>
<dbReference type="GO" id="GO:0008233">
    <property type="term" value="F:peptidase activity"/>
    <property type="evidence" value="ECO:0007669"/>
    <property type="project" value="UniProtKB-KW"/>
</dbReference>
<evidence type="ECO:0000256" key="7">
    <source>
        <dbReference type="ARBA" id="ARBA00022801"/>
    </source>
</evidence>
<feature type="domain" description="Peptidase M50" evidence="12">
    <location>
        <begin position="134"/>
        <end position="292"/>
    </location>
</feature>
<feature type="transmembrane region" description="Helical" evidence="11">
    <location>
        <begin position="193"/>
        <end position="212"/>
    </location>
</feature>
<reference evidence="13" key="2">
    <citation type="journal article" date="2014" name="ISME J.">
        <title>Microbial stratification in low pH oxic and suboxic macroscopic growths along an acid mine drainage.</title>
        <authorList>
            <person name="Mendez-Garcia C."/>
            <person name="Mesa V."/>
            <person name="Sprenger R.R."/>
            <person name="Richter M."/>
            <person name="Diez M.S."/>
            <person name="Solano J."/>
            <person name="Bargiela R."/>
            <person name="Golyshina O.V."/>
            <person name="Manteca A."/>
            <person name="Ramos J.L."/>
            <person name="Gallego J.R."/>
            <person name="Llorente I."/>
            <person name="Martins Dos Santos V.A."/>
            <person name="Jensen O.N."/>
            <person name="Pelaez A.I."/>
            <person name="Sanchez J."/>
            <person name="Ferrer M."/>
        </authorList>
    </citation>
    <scope>NUCLEOTIDE SEQUENCE</scope>
</reference>
<proteinExistence type="predicted"/>
<keyword evidence="5" id="KW-0645">Protease</keyword>
<evidence type="ECO:0000256" key="10">
    <source>
        <dbReference type="ARBA" id="ARBA00023136"/>
    </source>
</evidence>
<feature type="transmembrane region" description="Helical" evidence="11">
    <location>
        <begin position="219"/>
        <end position="240"/>
    </location>
</feature>
<comment type="caution">
    <text evidence="13">The sequence shown here is derived from an EMBL/GenBank/DDBJ whole genome shotgun (WGS) entry which is preliminary data.</text>
</comment>
<sequence>MEFREGKIQNPDLTEVVDTVKRCVKTYDIVVTPLDLYFYYFSDDNPDLNECFESLRKELVPKGYIPFLSEETEKFIVVRHRPDERYRSNKINLILFILTLVSTIYVGSVFSLSFIKPGPMQDLNAVAYGFIFFSGPLLLILGIHEIGHYIVARRYSVKASFPFFIPVPFSIGTFGAFISLRDPIPDKKAMVEIGAAGPIFGFAVALPLLFVANFFQRTFLPVSMPVSPLVVQFPLIYRLFDIIPKALLPPVTAPIFPMELAVWVGMFATALNLIPISQLDGGHVARGMLGRRAYIVSYLFLGVMLYFALHYTGWISPDISCSDHGPLASSSA</sequence>
<keyword evidence="3" id="KW-0150">Chloroplast</keyword>
<keyword evidence="9 11" id="KW-1133">Transmembrane helix</keyword>
<keyword evidence="4" id="KW-0934">Plastid</keyword>
<gene>
    <name evidence="13" type="ORF">B1B_14190</name>
</gene>
<dbReference type="Pfam" id="PF02163">
    <property type="entry name" value="Peptidase_M50"/>
    <property type="match status" value="1"/>
</dbReference>
<organism evidence="13">
    <name type="scientific">mine drainage metagenome</name>
    <dbReference type="NCBI Taxonomy" id="410659"/>
    <lineage>
        <taxon>unclassified sequences</taxon>
        <taxon>metagenomes</taxon>
        <taxon>ecological metagenomes</taxon>
    </lineage>
</organism>
<evidence type="ECO:0000256" key="6">
    <source>
        <dbReference type="ARBA" id="ARBA00022692"/>
    </source>
</evidence>
<feature type="transmembrane region" description="Helical" evidence="11">
    <location>
        <begin position="127"/>
        <end position="151"/>
    </location>
</feature>
<dbReference type="GO" id="GO:0016020">
    <property type="term" value="C:membrane"/>
    <property type="evidence" value="ECO:0007669"/>
    <property type="project" value="UniProtKB-SubCell"/>
</dbReference>
<dbReference type="CDD" id="cd06160">
    <property type="entry name" value="S2P-M50_like_2"/>
    <property type="match status" value="1"/>
</dbReference>
<keyword evidence="8" id="KW-0809">Transit peptide</keyword>